<sequence>MSLINKQTGQTAREILEEMNKKEKKNLKKRIYRIDHYYFDDSKASNRECLLIEIDKTVEELSEIIVGIEFRLDELVAGNIEIQFNHLLEILEKLFEAKNVKEEYKYVLQKTDLEHDGEEINCYATKYDLDNVEVIKIDLYFNWEYNCGDRYKEIIAKYSTEDIDKILLSFKDEYKKLNEEFKESLNLAGIYIGKKVSAGDTFILNDPKGELFNNKNNNILQVGTLGIGKAIHRNDKK</sequence>
<name>A0ABD4PNS0_CLOPF</name>
<gene>
    <name evidence="1" type="ORF">JJB78_10165</name>
</gene>
<protein>
    <submittedName>
        <fullName evidence="1">Uncharacterized protein</fullName>
    </submittedName>
</protein>
<dbReference type="EMBL" id="JAENRE010000004">
    <property type="protein sequence ID" value="MBO3416877.1"/>
    <property type="molecule type" value="Genomic_DNA"/>
</dbReference>
<evidence type="ECO:0000313" key="2">
    <source>
        <dbReference type="Proteomes" id="UP000668358"/>
    </source>
</evidence>
<evidence type="ECO:0000313" key="1">
    <source>
        <dbReference type="EMBL" id="MBO3416877.1"/>
    </source>
</evidence>
<reference evidence="1 2" key="1">
    <citation type="submission" date="2020-12" db="EMBL/GenBank/DDBJ databases">
        <title>Comparative genomics of Clostridium perfringens reveals patterns of host-associated phylogenetic clades and virulence factors.</title>
        <authorList>
            <person name="Smith A.H."/>
            <person name="Geier R."/>
        </authorList>
    </citation>
    <scope>NUCLEOTIDE SEQUENCE [LARGE SCALE GENOMIC DNA]</scope>
    <source>
        <strain evidence="1 2">CHD15829P</strain>
    </source>
</reference>
<dbReference type="AlphaFoldDB" id="A0ABD4PNS0"/>
<accession>A0ABD4PNS0</accession>
<proteinExistence type="predicted"/>
<comment type="caution">
    <text evidence="1">The sequence shown here is derived from an EMBL/GenBank/DDBJ whole genome shotgun (WGS) entry which is preliminary data.</text>
</comment>
<organism evidence="1 2">
    <name type="scientific">Clostridium perfringens</name>
    <dbReference type="NCBI Taxonomy" id="1502"/>
    <lineage>
        <taxon>Bacteria</taxon>
        <taxon>Bacillati</taxon>
        <taxon>Bacillota</taxon>
        <taxon>Clostridia</taxon>
        <taxon>Eubacteriales</taxon>
        <taxon>Clostridiaceae</taxon>
        <taxon>Clostridium</taxon>
    </lineage>
</organism>
<dbReference type="Proteomes" id="UP000668358">
    <property type="component" value="Unassembled WGS sequence"/>
</dbReference>
<dbReference type="RefSeq" id="WP_110083550.1">
    <property type="nucleotide sequence ID" value="NZ_JAENRC010000023.1"/>
</dbReference>